<gene>
    <name evidence="2" type="ORF">FLSS-15_0013</name>
</gene>
<dbReference type="AlphaFoldDB" id="M1Q2Z3"/>
<feature type="region of interest" description="Disordered" evidence="1">
    <location>
        <begin position="1"/>
        <end position="76"/>
    </location>
</feature>
<organism evidence="2">
    <name type="scientific">uncultured organism</name>
    <dbReference type="NCBI Taxonomy" id="155900"/>
    <lineage>
        <taxon>unclassified sequences</taxon>
        <taxon>environmental samples</taxon>
    </lineage>
</organism>
<proteinExistence type="predicted"/>
<feature type="compositionally biased region" description="Acidic residues" evidence="1">
    <location>
        <begin position="65"/>
        <end position="76"/>
    </location>
</feature>
<reference evidence="2" key="1">
    <citation type="journal article" date="2013" name="Syst. Appl. Microbiol.">
        <title>New insights into the archaeal diversity of a hypersaline microbial mat obtained by a metagenomic approach.</title>
        <authorList>
            <person name="Lopez-Lopez A."/>
            <person name="Richter M."/>
            <person name="Pena A."/>
            <person name="Tamames J."/>
            <person name="Rossello-Mora R."/>
        </authorList>
    </citation>
    <scope>NUCLEOTIDE SEQUENCE</scope>
</reference>
<protein>
    <submittedName>
        <fullName evidence="2">Uncharacterized protein</fullName>
    </submittedName>
</protein>
<evidence type="ECO:0000256" key="1">
    <source>
        <dbReference type="SAM" id="MobiDB-lite"/>
    </source>
</evidence>
<accession>M1Q2Z3</accession>
<dbReference type="EMBL" id="JX684101">
    <property type="protein sequence ID" value="AGF93652.1"/>
    <property type="molecule type" value="Genomic_DNA"/>
</dbReference>
<evidence type="ECO:0000313" key="2">
    <source>
        <dbReference type="EMBL" id="AGF93652.1"/>
    </source>
</evidence>
<sequence length="76" mass="8327">MNRPVDAVGRPVCRLGHDPEGKRHRSVRTPDRGERSPPMVGREEHECTGGADTRECNGSPPLDEAGIDVEEADNHD</sequence>
<name>M1Q2Z3_9ZZZZ</name>
<feature type="compositionally biased region" description="Basic and acidic residues" evidence="1">
    <location>
        <begin position="28"/>
        <end position="55"/>
    </location>
</feature>